<keyword evidence="1 2" id="KW-0732">Signal</keyword>
<proteinExistence type="predicted"/>
<comment type="caution">
    <text evidence="4">The sequence shown here is derived from an EMBL/GenBank/DDBJ whole genome shotgun (WGS) entry which is preliminary data.</text>
</comment>
<dbReference type="Pfam" id="PF18962">
    <property type="entry name" value="Por_Secre_tail"/>
    <property type="match status" value="1"/>
</dbReference>
<name>A0ABS5P7C7_9FLAO</name>
<protein>
    <submittedName>
        <fullName evidence="4">T9SS type A sorting domain-containing protein</fullName>
    </submittedName>
</protein>
<dbReference type="InterPro" id="IPR043504">
    <property type="entry name" value="Peptidase_S1_PA_chymotrypsin"/>
</dbReference>
<reference evidence="4 5" key="1">
    <citation type="journal article" date="2018" name="Int. J. Syst. Evol. Microbiol.">
        <title>Flavobacterium chryseum sp. nov. and Flavobacterium psychroterrae sp. nov., novel environmental bacteria isolated from Antarctica.</title>
        <authorList>
            <person name="Kralova S."/>
            <person name="Svec P."/>
            <person name="Busse H.J."/>
            <person name="Stankova E."/>
            <person name="Vaczi P."/>
            <person name="Sedlacek I."/>
        </authorList>
    </citation>
    <scope>NUCLEOTIDE SEQUENCE [LARGE SCALE GENOMIC DNA]</scope>
    <source>
        <strain evidence="4 5">CCM 8827</strain>
    </source>
</reference>
<accession>A0ABS5P7C7</accession>
<dbReference type="Gene3D" id="2.60.40.740">
    <property type="match status" value="1"/>
</dbReference>
<dbReference type="RefSeq" id="WP_213295775.1">
    <property type="nucleotide sequence ID" value="NZ_JAGYVZ010000003.1"/>
</dbReference>
<feature type="domain" description="Secretion system C-terminal sorting" evidence="3">
    <location>
        <begin position="1258"/>
        <end position="1324"/>
    </location>
</feature>
<dbReference type="InterPro" id="IPR025667">
    <property type="entry name" value="SprB_repeat"/>
</dbReference>
<dbReference type="NCBIfam" id="TIGR04183">
    <property type="entry name" value="Por_Secre_tail"/>
    <property type="match status" value="1"/>
</dbReference>
<evidence type="ECO:0000256" key="1">
    <source>
        <dbReference type="ARBA" id="ARBA00022729"/>
    </source>
</evidence>
<dbReference type="EMBL" id="JAGYVZ010000003">
    <property type="protein sequence ID" value="MBS7230218.1"/>
    <property type="molecule type" value="Genomic_DNA"/>
</dbReference>
<evidence type="ECO:0000313" key="4">
    <source>
        <dbReference type="EMBL" id="MBS7230218.1"/>
    </source>
</evidence>
<evidence type="ECO:0000259" key="3">
    <source>
        <dbReference type="Pfam" id="PF18962"/>
    </source>
</evidence>
<evidence type="ECO:0000256" key="2">
    <source>
        <dbReference type="SAM" id="SignalP"/>
    </source>
</evidence>
<gene>
    <name evidence="4" type="ORF">KHA90_04205</name>
</gene>
<dbReference type="Proteomes" id="UP000722625">
    <property type="component" value="Unassembled WGS sequence"/>
</dbReference>
<feature type="chain" id="PRO_5046582292" evidence="2">
    <location>
        <begin position="19"/>
        <end position="1327"/>
    </location>
</feature>
<sequence length="1327" mass="141966">MKKTLLFFLLLFTTSFYAQVSFVSICADQPFNLTHLDKDFIGNLNPAETTISYFLSLDDATNNTNVIANPTQYYAATGVTNIYGRINNNGITTTNYFIITAFPPLDATVSHTPIKCNEETSSITINASGGTGSYEYSLNGGPYTSNNSFKFLIAGTYNIEVTDGARLCRVSIEHTITVPPPLTVTAVTENQNTTIIAAGGTEPYQYSIDGAIYQSSNIFSDLPVGLQPISVRDSRGCSVFTTIAIGDADFPLSAGGMILKNVSCWGSAALRAIGYGGEPPYLYSINGGQSFQESDTFDNLSAGLYPIAIKDSKNTIINNISFELLPYIPVTATVTPISTSSCINSGGLNIVAKGGQIAHCYSIDGGKTYSSDNAFFDLPAGNYSVLVKDSNECISPVITTTILQDLPLSATALHTELLCAQDKTTLTINAIGGEAPYQYAVNTRLYSIKNTYSDLSPGTYQIKVKDAVGCVTTIEHVVAQPTPIYPDILVEDRTITLNGQAGTAPYQYSVDDGAFQVGNVFTNLSSGIHIIKIKDSKGCESYTFKVIIEDKPLVAAVAITKAIDCISNASIPINATGGQSPYTYSLNGGAYQPINSFNNLTAGTYFVTVKDASNTTFATNMITINPPIQITAIAAITKLIDCFSNATVSVIASGGTGIYQYSMNDGPFQTSNIFNNLSAGVYHFSVKDSNVCILLTNNIVIEQPIPLTATVTQTKITDCLANANSYVNLKAAGGTPPYQYSINKLPYSSDNSYPPLYPGTYSFDIKDAKGCVFTLPLIIESPSSLIAIATVNKSTECGVKDSVTITATGGQAPYTYSFDIGVSYSVSNTSLASGVQTFFVKDSNGCQASVHIPVEQSLLSATAITDIYNKTIKVNVTGGKAPYKYTLKKNSEIIIGAQNENVFNNVALGSYIVEVTDANGCEVFCNAELYSPLIVSAVITSPVNSESYGKIEILATGGLAPYQYSINSGAYTSNNVFTNLAQGTYMIEVRDSSNNISSLFIVVKNQNTLTATTVNTNVNCYGSNDGTINVNATGGIMPYTYSLYHNDNLVILNSNSNYFPNLTAGVYKIIVMDATGYSLSNIIFISEPTILHATLVVDNQTITANTTGGSGLYSYSMGSTGYQTSPVFTNVPFGIHEIYVRDQNGCFVITSIAIDPPAPLIDGKNIITIEFKPGQTLADLVINGQNIKWYSNQNPLGGKTTKSSEVTLPLTTLLVDGTTYYASQTINGIESIERLAVTTKLNGSLSAPDFVLGNFKYYPNPVQHTLNIDNTSTIDEIEIISVSGKSVLAKKINNTHSEIDLSNVSSGVYLLKVKSEGQTKTIKIVKK</sequence>
<feature type="signal peptide" evidence="2">
    <location>
        <begin position="1"/>
        <end position="18"/>
    </location>
</feature>
<dbReference type="InterPro" id="IPR026444">
    <property type="entry name" value="Secre_tail"/>
</dbReference>
<dbReference type="Pfam" id="PF13573">
    <property type="entry name" value="SprB"/>
    <property type="match status" value="5"/>
</dbReference>
<evidence type="ECO:0000313" key="5">
    <source>
        <dbReference type="Proteomes" id="UP000722625"/>
    </source>
</evidence>
<organism evidence="4 5">
    <name type="scientific">Flavobacterium psychroterrae</name>
    <dbReference type="NCBI Taxonomy" id="2133767"/>
    <lineage>
        <taxon>Bacteria</taxon>
        <taxon>Pseudomonadati</taxon>
        <taxon>Bacteroidota</taxon>
        <taxon>Flavobacteriia</taxon>
        <taxon>Flavobacteriales</taxon>
        <taxon>Flavobacteriaceae</taxon>
        <taxon>Flavobacterium</taxon>
    </lineage>
</organism>
<keyword evidence="5" id="KW-1185">Reference proteome</keyword>
<dbReference type="Gene3D" id="2.40.10.10">
    <property type="entry name" value="Trypsin-like serine proteases"/>
    <property type="match status" value="1"/>
</dbReference>